<reference evidence="1 2" key="1">
    <citation type="journal article" date="2007" name="PLoS ONE">
        <title>Analysis of the neurotoxin complex genes in Clostridium botulinum A1-A4 and B1 strains: BoNT/A3, /Ba4 and /B1 clusters are located within plasmids.</title>
        <authorList>
            <person name="Smith T.J."/>
            <person name="Hill K.K."/>
            <person name="Foley B.T."/>
            <person name="Detter J.C."/>
            <person name="Munk A.C."/>
            <person name="Bruce D.C."/>
            <person name="Doggett N.A."/>
            <person name="Smith L.A."/>
            <person name="Marks J.D."/>
            <person name="Xie G."/>
            <person name="Brettin T.S."/>
        </authorList>
    </citation>
    <scope>NUCLEOTIDE SEQUENCE [LARGE SCALE GENOMIC DNA]</scope>
    <source>
        <strain evidence="2">Okra / Type B1</strain>
    </source>
</reference>
<dbReference type="EMBL" id="CP000939">
    <property type="protein sequence ID" value="ACA45919.1"/>
    <property type="molecule type" value="Genomic_DNA"/>
</dbReference>
<organism evidence="1 2">
    <name type="scientific">Clostridium botulinum (strain Okra / Type B1)</name>
    <dbReference type="NCBI Taxonomy" id="498213"/>
    <lineage>
        <taxon>Bacteria</taxon>
        <taxon>Bacillati</taxon>
        <taxon>Bacillota</taxon>
        <taxon>Clostridia</taxon>
        <taxon>Eubacteriales</taxon>
        <taxon>Clostridiaceae</taxon>
        <taxon>Clostridium</taxon>
    </lineage>
</organism>
<dbReference type="RefSeq" id="WP_015957975.1">
    <property type="nucleotide sequence ID" value="NC_010516.1"/>
</dbReference>
<evidence type="ECO:0000313" key="1">
    <source>
        <dbReference type="EMBL" id="ACA45919.1"/>
    </source>
</evidence>
<dbReference type="HOGENOM" id="CLU_3231630_0_0_9"/>
<protein>
    <submittedName>
        <fullName evidence="1">Uncharacterized protein</fullName>
    </submittedName>
</protein>
<accession>B1IJ33</accession>
<dbReference type="KEGG" id="cbb:CLD_2046"/>
<dbReference type="Proteomes" id="UP000008541">
    <property type="component" value="Chromosome"/>
</dbReference>
<gene>
    <name evidence="1" type="ordered locus">CLD_2046</name>
</gene>
<proteinExistence type="predicted"/>
<name>B1IJ33_CLOBK</name>
<dbReference type="AlphaFoldDB" id="B1IJ33"/>
<evidence type="ECO:0000313" key="2">
    <source>
        <dbReference type="Proteomes" id="UP000008541"/>
    </source>
</evidence>
<sequence length="43" mass="5160">MEIISGYIKFGKQISIFDKYMNNEKETNKSLKKNQDKEMETEK</sequence>